<protein>
    <submittedName>
        <fullName evidence="1">Uncharacterized protein</fullName>
    </submittedName>
</protein>
<gene>
    <name evidence="1" type="ORF">PoB_003562500</name>
</gene>
<organism evidence="1 2">
    <name type="scientific">Plakobranchus ocellatus</name>
    <dbReference type="NCBI Taxonomy" id="259542"/>
    <lineage>
        <taxon>Eukaryota</taxon>
        <taxon>Metazoa</taxon>
        <taxon>Spiralia</taxon>
        <taxon>Lophotrochozoa</taxon>
        <taxon>Mollusca</taxon>
        <taxon>Gastropoda</taxon>
        <taxon>Heterobranchia</taxon>
        <taxon>Euthyneura</taxon>
        <taxon>Panpulmonata</taxon>
        <taxon>Sacoglossa</taxon>
        <taxon>Placobranchoidea</taxon>
        <taxon>Plakobranchidae</taxon>
        <taxon>Plakobranchus</taxon>
    </lineage>
</organism>
<sequence>MPYQAARYFTAPKLTARHRTTEHSRARHDRMDRVNDLISLKCGAINTARAVLSIVCGLEHFCTCAVNSSLVQGHVLSPGWSVSQTKQKHFLKGQGVLKRMLVTLWSRLYV</sequence>
<reference evidence="1 2" key="1">
    <citation type="journal article" date="2021" name="Elife">
        <title>Chloroplast acquisition without the gene transfer in kleptoplastic sea slugs, Plakobranchus ocellatus.</title>
        <authorList>
            <person name="Maeda T."/>
            <person name="Takahashi S."/>
            <person name="Yoshida T."/>
            <person name="Shimamura S."/>
            <person name="Takaki Y."/>
            <person name="Nagai Y."/>
            <person name="Toyoda A."/>
            <person name="Suzuki Y."/>
            <person name="Arimoto A."/>
            <person name="Ishii H."/>
            <person name="Satoh N."/>
            <person name="Nishiyama T."/>
            <person name="Hasebe M."/>
            <person name="Maruyama T."/>
            <person name="Minagawa J."/>
            <person name="Obokata J."/>
            <person name="Shigenobu S."/>
        </authorList>
    </citation>
    <scope>NUCLEOTIDE SEQUENCE [LARGE SCALE GENOMIC DNA]</scope>
</reference>
<dbReference type="Proteomes" id="UP000735302">
    <property type="component" value="Unassembled WGS sequence"/>
</dbReference>
<keyword evidence="2" id="KW-1185">Reference proteome</keyword>
<evidence type="ECO:0000313" key="2">
    <source>
        <dbReference type="Proteomes" id="UP000735302"/>
    </source>
</evidence>
<name>A0AAV4AQH4_9GAST</name>
<dbReference type="AlphaFoldDB" id="A0AAV4AQH4"/>
<evidence type="ECO:0000313" key="1">
    <source>
        <dbReference type="EMBL" id="GFO09120.1"/>
    </source>
</evidence>
<accession>A0AAV4AQH4</accession>
<proteinExistence type="predicted"/>
<comment type="caution">
    <text evidence="1">The sequence shown here is derived from an EMBL/GenBank/DDBJ whole genome shotgun (WGS) entry which is preliminary data.</text>
</comment>
<dbReference type="EMBL" id="BLXT01004061">
    <property type="protein sequence ID" value="GFO09120.1"/>
    <property type="molecule type" value="Genomic_DNA"/>
</dbReference>